<evidence type="ECO:0000259" key="1">
    <source>
        <dbReference type="Pfam" id="PF01370"/>
    </source>
</evidence>
<dbReference type="Gene3D" id="3.40.50.720">
    <property type="entry name" value="NAD(P)-binding Rossmann-like Domain"/>
    <property type="match status" value="1"/>
</dbReference>
<dbReference type="OrthoDB" id="7941246at2"/>
<accession>A0A0F2T3T9</accession>
<name>A0A0F2T3T9_STRR3</name>
<reference evidence="2 3" key="1">
    <citation type="submission" date="2015-02" db="EMBL/GenBank/DDBJ databases">
        <authorList>
            <person name="Ju K.-S."/>
            <person name="Doroghazi J.R."/>
            <person name="Metcalf W."/>
        </authorList>
    </citation>
    <scope>NUCLEOTIDE SEQUENCE [LARGE SCALE GENOMIC DNA]</scope>
    <source>
        <strain evidence="2 3">ATCC 31215</strain>
    </source>
</reference>
<dbReference type="RefSeq" id="WP_045705503.1">
    <property type="nucleotide sequence ID" value="NZ_JZKH01000177.1"/>
</dbReference>
<proteinExistence type="predicted"/>
<dbReference type="Pfam" id="PF01370">
    <property type="entry name" value="Epimerase"/>
    <property type="match status" value="1"/>
</dbReference>
<protein>
    <recommendedName>
        <fullName evidence="1">NAD-dependent epimerase/dehydratase domain-containing protein</fullName>
    </recommendedName>
</protein>
<keyword evidence="3" id="KW-1185">Reference proteome</keyword>
<dbReference type="EMBL" id="JZKH01000177">
    <property type="protein sequence ID" value="KJS57904.1"/>
    <property type="molecule type" value="Genomic_DNA"/>
</dbReference>
<dbReference type="SUPFAM" id="SSF51735">
    <property type="entry name" value="NAD(P)-binding Rossmann-fold domains"/>
    <property type="match status" value="1"/>
</dbReference>
<organism evidence="2 3">
    <name type="scientific">Streptomyces rubellomurinus (strain ATCC 31215)</name>
    <dbReference type="NCBI Taxonomy" id="359131"/>
    <lineage>
        <taxon>Bacteria</taxon>
        <taxon>Bacillati</taxon>
        <taxon>Actinomycetota</taxon>
        <taxon>Actinomycetes</taxon>
        <taxon>Kitasatosporales</taxon>
        <taxon>Streptomycetaceae</taxon>
        <taxon>Streptomyces</taxon>
    </lineage>
</organism>
<dbReference type="InterPro" id="IPR036291">
    <property type="entry name" value="NAD(P)-bd_dom_sf"/>
</dbReference>
<feature type="domain" description="NAD-dependent epimerase/dehydratase" evidence="1">
    <location>
        <begin position="3"/>
        <end position="200"/>
    </location>
</feature>
<evidence type="ECO:0000313" key="2">
    <source>
        <dbReference type="EMBL" id="KJS57904.1"/>
    </source>
</evidence>
<dbReference type="InterPro" id="IPR001509">
    <property type="entry name" value="Epimerase_deHydtase"/>
</dbReference>
<dbReference type="AlphaFoldDB" id="A0A0F2T3T9"/>
<dbReference type="PATRIC" id="fig|359131.3.peg.2297"/>
<sequence>MKILLLGGSSFLGRAYAAEALARDHHVTTFNRGRSGGDLPGVDAVRGDRDSAEDLARLVDGRSWDAVVDTSAQQPAQAALSARLLRDRAAHYTVVSSVHAHADWAVQVITEDSPLLPCPADTPPDQPFGRELKAGCERAVLRHFGTERTLVLSSGLLVGPYEIGGRLPWWLERMARGGRVLAPGDPGRTMQVIDVRDFAAFGLDRLTAGAAGRFLTTAPPGLLTFGQWLETCRQVAGAPDTELVWVDDAALLAEGPDQVAPWLELPFWAPDLPDWAHVWQVDSSRARAAGLRCRPFAETARDTWEWLRTRGPVDDTDAEGRKGRPDAAFRQGIEPAKEQRLLAGLG</sequence>
<comment type="caution">
    <text evidence="2">The sequence shown here is derived from an EMBL/GenBank/DDBJ whole genome shotgun (WGS) entry which is preliminary data.</text>
</comment>
<gene>
    <name evidence="2" type="ORF">VM95_36740</name>
</gene>
<evidence type="ECO:0000313" key="3">
    <source>
        <dbReference type="Proteomes" id="UP000033699"/>
    </source>
</evidence>
<dbReference type="Proteomes" id="UP000033699">
    <property type="component" value="Unassembled WGS sequence"/>
</dbReference>